<sequence length="1148" mass="124882">MKQLKLLFFIRKRLCPALLLLIFSVTVKAQVSPSDQYGFEKKRISIQAIVNTLKNKYGYKVSFEADLNMSAMVTLPDESLSFDKLTQVLQQQAGVGIKNIDGNLVIKKLNMVVVSGTVISADDKSPLGAVTVSDNAKKLLTFTNNEGKFSVLVASGSQVNFSTVGYATQSLSFNRATVGTTITLSKSNSTLNEVVVTALGIKRDEKALGYAATVIKNEQLTDALSSNWTDALSGKVAGLNLIRSNSGPTGSNKIILRGENNLTGDNEALIVLDGVVMNQGSGRRTGIAGEQVYGTGSDNMPADYGSSINDINPEDIESISVLKGPGAAALYGQRGANGAIIITTKSGNAKKKGVGITVNSNASIEKINRWPDLQFEYGQGTAGATYYSYGAGPDGSSTSGTSSAYGPRFDGQMFFQYDPVTQKQSTVRTPWVPYKNKIREFFDTGQTFTNSVSIDGGTDKTTARFSATNVSNKWITPNTGYGRNSVALSVNSKINDKLTISSKVNYQNKFSDNLPGAGYGNQSLMYWFIFWQPSADLDWLKNYWKLGQEGRAIQYPYSSFPENPYAITYEFINRSSRNAVTGNVQATYDITKALSLQLRTSLDMGYEQRAQERPYDAGTRYPKGSYRTQNIFSEEVSGDFLLRYNKAINKDVTITATAGGSMLKNTYRRDEVRADSLIYPGAYSMANTAGPLITLPYSSKYSLNSFYGLLSASYKNYLYLDLTGRQDWNSVLATPKRTDKVGFFYPSASASFILSDAFKLPETISFAKVRASASSVGSGTTVPYRTSFSYSSAGSTYPGGLINPTTLPDVNLEPLRTTTFEVGADVRFFKNRLGFDLALYSGITKNQILNRVIDASAGADHSIINIGKVNNRGIELVVNGSPVSSPKGLTWTTNVTFSANRNKIRELADSAVVLQTGPTGGGQIVAKVGGSMGDLYGRGYQRAPDGQVVFDPTTGVALISPNIVYLGNTSPKWKLGFNNDFKYKQFHFSILFDAQYGAVAYSLTSYKMAEQGKTKNTLPGRYNGIIGNGVVQNPDGTYRKNDVVAADIDQYYQSNFGANNAEGATYSTNFIKLREARFDYSLPARLVSRIGIQRATIGVYGRDLFIWTKWPGFDPEFGTLNGSDITQGFEIGQFPSARTMGVNLVISL</sequence>
<dbReference type="Pfam" id="PF07715">
    <property type="entry name" value="Plug"/>
    <property type="match status" value="1"/>
</dbReference>
<keyword evidence="6 7" id="KW-0998">Cell outer membrane</keyword>
<dbReference type="EMBL" id="JAVDUU010000001">
    <property type="protein sequence ID" value="MDR6941441.1"/>
    <property type="molecule type" value="Genomic_DNA"/>
</dbReference>
<keyword evidence="8" id="KW-0732">Signal</keyword>
<dbReference type="InterPro" id="IPR008969">
    <property type="entry name" value="CarboxyPept-like_regulatory"/>
</dbReference>
<feature type="domain" description="TonB-dependent receptor plug" evidence="9">
    <location>
        <begin position="208"/>
        <end position="339"/>
    </location>
</feature>
<dbReference type="InterPro" id="IPR023997">
    <property type="entry name" value="TonB-dep_OMP_SusC/RagA_CS"/>
</dbReference>
<dbReference type="InterPro" id="IPR039426">
    <property type="entry name" value="TonB-dep_rcpt-like"/>
</dbReference>
<dbReference type="Proteomes" id="UP001247620">
    <property type="component" value="Unassembled WGS sequence"/>
</dbReference>
<dbReference type="PROSITE" id="PS52016">
    <property type="entry name" value="TONB_DEPENDENT_REC_3"/>
    <property type="match status" value="1"/>
</dbReference>
<dbReference type="RefSeq" id="WP_310093178.1">
    <property type="nucleotide sequence ID" value="NZ_JAVDUU010000001.1"/>
</dbReference>
<evidence type="ECO:0000256" key="5">
    <source>
        <dbReference type="ARBA" id="ARBA00023136"/>
    </source>
</evidence>
<evidence type="ECO:0000256" key="7">
    <source>
        <dbReference type="PROSITE-ProRule" id="PRU01360"/>
    </source>
</evidence>
<feature type="signal peptide" evidence="8">
    <location>
        <begin position="1"/>
        <end position="29"/>
    </location>
</feature>
<reference evidence="10 11" key="1">
    <citation type="submission" date="2023-07" db="EMBL/GenBank/DDBJ databases">
        <title>Sorghum-associated microbial communities from plants grown in Nebraska, USA.</title>
        <authorList>
            <person name="Schachtman D."/>
        </authorList>
    </citation>
    <scope>NUCLEOTIDE SEQUENCE [LARGE SCALE GENOMIC DNA]</scope>
    <source>
        <strain evidence="10 11">3262</strain>
    </source>
</reference>
<dbReference type="Pfam" id="PF13715">
    <property type="entry name" value="CarbopepD_reg_2"/>
    <property type="match status" value="1"/>
</dbReference>
<dbReference type="InterPro" id="IPR036942">
    <property type="entry name" value="Beta-barrel_TonB_sf"/>
</dbReference>
<name>A0ABU1T889_9SPHI</name>
<comment type="similarity">
    <text evidence="7">Belongs to the TonB-dependent receptor family.</text>
</comment>
<dbReference type="SUPFAM" id="SSF49464">
    <property type="entry name" value="Carboxypeptidase regulatory domain-like"/>
    <property type="match status" value="1"/>
</dbReference>
<keyword evidence="2 7" id="KW-0813">Transport</keyword>
<evidence type="ECO:0000313" key="10">
    <source>
        <dbReference type="EMBL" id="MDR6941441.1"/>
    </source>
</evidence>
<dbReference type="InterPro" id="IPR023996">
    <property type="entry name" value="TonB-dep_OMP_SusC/RagA"/>
</dbReference>
<dbReference type="InterPro" id="IPR037066">
    <property type="entry name" value="Plug_dom_sf"/>
</dbReference>
<gene>
    <name evidence="10" type="ORF">J2W55_001269</name>
</gene>
<accession>A0ABU1T889</accession>
<dbReference type="NCBIfam" id="TIGR04056">
    <property type="entry name" value="OMP_RagA_SusC"/>
    <property type="match status" value="1"/>
</dbReference>
<evidence type="ECO:0000259" key="9">
    <source>
        <dbReference type="Pfam" id="PF07715"/>
    </source>
</evidence>
<evidence type="ECO:0000256" key="2">
    <source>
        <dbReference type="ARBA" id="ARBA00022448"/>
    </source>
</evidence>
<evidence type="ECO:0000256" key="6">
    <source>
        <dbReference type="ARBA" id="ARBA00023237"/>
    </source>
</evidence>
<comment type="caution">
    <text evidence="10">The sequence shown here is derived from an EMBL/GenBank/DDBJ whole genome shotgun (WGS) entry which is preliminary data.</text>
</comment>
<evidence type="ECO:0000256" key="8">
    <source>
        <dbReference type="SAM" id="SignalP"/>
    </source>
</evidence>
<dbReference type="NCBIfam" id="TIGR04057">
    <property type="entry name" value="SusC_RagA_signa"/>
    <property type="match status" value="1"/>
</dbReference>
<dbReference type="Gene3D" id="2.40.170.20">
    <property type="entry name" value="TonB-dependent receptor, beta-barrel domain"/>
    <property type="match status" value="1"/>
</dbReference>
<organism evidence="10 11">
    <name type="scientific">Mucilaginibacter pocheonensis</name>
    <dbReference type="NCBI Taxonomy" id="398050"/>
    <lineage>
        <taxon>Bacteria</taxon>
        <taxon>Pseudomonadati</taxon>
        <taxon>Bacteroidota</taxon>
        <taxon>Sphingobacteriia</taxon>
        <taxon>Sphingobacteriales</taxon>
        <taxon>Sphingobacteriaceae</taxon>
        <taxon>Mucilaginibacter</taxon>
    </lineage>
</organism>
<keyword evidence="5 7" id="KW-0472">Membrane</keyword>
<feature type="chain" id="PRO_5047022060" evidence="8">
    <location>
        <begin position="30"/>
        <end position="1148"/>
    </location>
</feature>
<keyword evidence="11" id="KW-1185">Reference proteome</keyword>
<dbReference type="InterPro" id="IPR012910">
    <property type="entry name" value="Plug_dom"/>
</dbReference>
<evidence type="ECO:0000256" key="4">
    <source>
        <dbReference type="ARBA" id="ARBA00022692"/>
    </source>
</evidence>
<keyword evidence="4 7" id="KW-0812">Transmembrane</keyword>
<evidence type="ECO:0000313" key="11">
    <source>
        <dbReference type="Proteomes" id="UP001247620"/>
    </source>
</evidence>
<protein>
    <submittedName>
        <fullName evidence="10">TonB-linked SusC/RagA family outer membrane protein</fullName>
    </submittedName>
</protein>
<evidence type="ECO:0000256" key="1">
    <source>
        <dbReference type="ARBA" id="ARBA00004571"/>
    </source>
</evidence>
<dbReference type="SUPFAM" id="SSF56935">
    <property type="entry name" value="Porins"/>
    <property type="match status" value="1"/>
</dbReference>
<proteinExistence type="inferred from homology"/>
<dbReference type="Gene3D" id="2.170.130.10">
    <property type="entry name" value="TonB-dependent receptor, plug domain"/>
    <property type="match status" value="1"/>
</dbReference>
<evidence type="ECO:0000256" key="3">
    <source>
        <dbReference type="ARBA" id="ARBA00022452"/>
    </source>
</evidence>
<keyword evidence="3 7" id="KW-1134">Transmembrane beta strand</keyword>
<comment type="subcellular location">
    <subcellularLocation>
        <location evidence="1 7">Cell outer membrane</location>
        <topology evidence="1 7">Multi-pass membrane protein</topology>
    </subcellularLocation>
</comment>